<protein>
    <submittedName>
        <fullName evidence="1">Uncharacterized protein</fullName>
    </submittedName>
</protein>
<name>A0ABR4FWA2_9EURO</name>
<accession>A0ABR4FWA2</accession>
<organism evidence="1 2">
    <name type="scientific">Aspergillus keveii</name>
    <dbReference type="NCBI Taxonomy" id="714993"/>
    <lineage>
        <taxon>Eukaryota</taxon>
        <taxon>Fungi</taxon>
        <taxon>Dikarya</taxon>
        <taxon>Ascomycota</taxon>
        <taxon>Pezizomycotina</taxon>
        <taxon>Eurotiomycetes</taxon>
        <taxon>Eurotiomycetidae</taxon>
        <taxon>Eurotiales</taxon>
        <taxon>Aspergillaceae</taxon>
        <taxon>Aspergillus</taxon>
        <taxon>Aspergillus subgen. Nidulantes</taxon>
    </lineage>
</organism>
<keyword evidence="2" id="KW-1185">Reference proteome</keyword>
<sequence>MTATKSSIYRLGNLIIGRSIAPVTAPYPAAKITTREWTLHPGVYTPRQLVQGFAPLLDTVLYHLAPDPDPLSSPEKPRIQLLDNIAAILSTDTRESSLPFPEHVPDNSRREIRDQARRIGKHIVKWATEEKNDVFNNPDLVLRSRCEGHLLTPENVDLMFGRRSKPHLMQLYNEYMHQMVLLRDSLLPFYNYEEVLIPVSGAGRGLRHMEGPREGFMAKLFTKQVTQASVNDIARALLAPGLSKAGSSAGGYGFQYAAGGLVIPAVFVDGTRPLHLLQYISAHVDPSRDEVLFEYEFPDYYDAQKVEIPVGNVLSPSSVARFPERTSPDLKEVSVEIRSLENQSSSVAQLDLRLLFEDGQHATVDVGQIARGHRYSYEASEPGDLGIPSIVHSAHDVLLIPGDGLVTAEKGGFHVLSADERILALAVMGKLYPENVVRLSKNEGLEKAVNAGKGFEPKFVVWG</sequence>
<reference evidence="1 2" key="1">
    <citation type="submission" date="2024-07" db="EMBL/GenBank/DDBJ databases">
        <title>Section-level genome sequencing and comparative genomics of Aspergillus sections Usti and Cavernicolus.</title>
        <authorList>
            <consortium name="Lawrence Berkeley National Laboratory"/>
            <person name="Nybo J.L."/>
            <person name="Vesth T.C."/>
            <person name="Theobald S."/>
            <person name="Frisvad J.C."/>
            <person name="Larsen T.O."/>
            <person name="Kjaerboelling I."/>
            <person name="Rothschild-Mancinelli K."/>
            <person name="Lyhne E.K."/>
            <person name="Kogle M.E."/>
            <person name="Barry K."/>
            <person name="Clum A."/>
            <person name="Na H."/>
            <person name="Ledsgaard L."/>
            <person name="Lin J."/>
            <person name="Lipzen A."/>
            <person name="Kuo A."/>
            <person name="Riley R."/>
            <person name="Mondo S."/>
            <person name="Labutti K."/>
            <person name="Haridas S."/>
            <person name="Pangalinan J."/>
            <person name="Salamov A.A."/>
            <person name="Simmons B.A."/>
            <person name="Magnuson J.K."/>
            <person name="Chen J."/>
            <person name="Drula E."/>
            <person name="Henrissat B."/>
            <person name="Wiebenga A."/>
            <person name="Lubbers R.J."/>
            <person name="Gomes A.C."/>
            <person name="Makela M.R."/>
            <person name="Stajich J."/>
            <person name="Grigoriev I.V."/>
            <person name="Mortensen U.H."/>
            <person name="De Vries R.P."/>
            <person name="Baker S.E."/>
            <person name="Andersen M.R."/>
        </authorList>
    </citation>
    <scope>NUCLEOTIDE SEQUENCE [LARGE SCALE GENOMIC DNA]</scope>
    <source>
        <strain evidence="1 2">CBS 209.92</strain>
    </source>
</reference>
<gene>
    <name evidence="1" type="ORF">BJX66DRAFT_346319</name>
</gene>
<dbReference type="EMBL" id="JBFTWV010000101">
    <property type="protein sequence ID" value="KAL2787243.1"/>
    <property type="molecule type" value="Genomic_DNA"/>
</dbReference>
<dbReference type="Proteomes" id="UP001610563">
    <property type="component" value="Unassembled WGS sequence"/>
</dbReference>
<proteinExistence type="predicted"/>
<evidence type="ECO:0000313" key="2">
    <source>
        <dbReference type="Proteomes" id="UP001610563"/>
    </source>
</evidence>
<comment type="caution">
    <text evidence="1">The sequence shown here is derived from an EMBL/GenBank/DDBJ whole genome shotgun (WGS) entry which is preliminary data.</text>
</comment>
<evidence type="ECO:0000313" key="1">
    <source>
        <dbReference type="EMBL" id="KAL2787243.1"/>
    </source>
</evidence>